<dbReference type="InterPro" id="IPR036465">
    <property type="entry name" value="vWFA_dom_sf"/>
</dbReference>
<keyword evidence="2" id="KW-1185">Reference proteome</keyword>
<evidence type="ECO:0000313" key="1">
    <source>
        <dbReference type="EMBL" id="TQV78250.1"/>
    </source>
</evidence>
<dbReference type="Proteomes" id="UP000319732">
    <property type="component" value="Unassembled WGS sequence"/>
</dbReference>
<accession>A0A545TLZ2</accession>
<dbReference type="EMBL" id="VHSG01000013">
    <property type="protein sequence ID" value="TQV78250.1"/>
    <property type="molecule type" value="Genomic_DNA"/>
</dbReference>
<protein>
    <submittedName>
        <fullName evidence="1">VWA domain-containing protein</fullName>
    </submittedName>
</protein>
<organism evidence="1 2">
    <name type="scientific">Exilibacterium tricleocarpae</name>
    <dbReference type="NCBI Taxonomy" id="2591008"/>
    <lineage>
        <taxon>Bacteria</taxon>
        <taxon>Pseudomonadati</taxon>
        <taxon>Pseudomonadota</taxon>
        <taxon>Gammaproteobacteria</taxon>
        <taxon>Cellvibrionales</taxon>
        <taxon>Cellvibrionaceae</taxon>
        <taxon>Exilibacterium</taxon>
    </lineage>
</organism>
<proteinExistence type="predicted"/>
<reference evidence="1 2" key="1">
    <citation type="submission" date="2019-06" db="EMBL/GenBank/DDBJ databases">
        <title>Whole genome sequence for Cellvibrionaceae sp. R142.</title>
        <authorList>
            <person name="Wang G."/>
        </authorList>
    </citation>
    <scope>NUCLEOTIDE SEQUENCE [LARGE SCALE GENOMIC DNA]</scope>
    <source>
        <strain evidence="1 2">R142</strain>
    </source>
</reference>
<dbReference type="OrthoDB" id="5430236at2"/>
<sequence>MKDKLPSNKPAVSSKTDIQAFLQQAATMPVRHNADRAGRLLFAIDATASRQPTWDTAKRLQSKMFQATEALGGLQTQLCYYRGLSEFHASKWLDNTDALLAAMARVSCLGGHTQIGRVLAHAQAERRRQAVNAVVFIGDAMEESADHLCQLAGELGLLGAPLFIFQEGYDPAVRSVFQQMSQLSGGAYCPFDENSADLLAELLAAVAVYAAGGYRALEQFSRHKSDGVRQLTQQVQTALPKGER</sequence>
<evidence type="ECO:0000313" key="2">
    <source>
        <dbReference type="Proteomes" id="UP000319732"/>
    </source>
</evidence>
<gene>
    <name evidence="1" type="ORF">FKG94_14375</name>
</gene>
<name>A0A545TLZ2_9GAMM</name>
<dbReference type="RefSeq" id="WP_142905030.1">
    <property type="nucleotide sequence ID" value="NZ_ML660094.1"/>
</dbReference>
<dbReference type="SUPFAM" id="SSF53300">
    <property type="entry name" value="vWA-like"/>
    <property type="match status" value="1"/>
</dbReference>
<comment type="caution">
    <text evidence="1">The sequence shown here is derived from an EMBL/GenBank/DDBJ whole genome shotgun (WGS) entry which is preliminary data.</text>
</comment>
<dbReference type="AlphaFoldDB" id="A0A545TLZ2"/>
<dbReference type="Gene3D" id="3.40.50.410">
    <property type="entry name" value="von Willebrand factor, type A domain"/>
    <property type="match status" value="1"/>
</dbReference>